<reference evidence="3 4" key="1">
    <citation type="submission" date="2017-02" db="EMBL/GenBank/DDBJ databases">
        <authorList>
            <person name="Peterson S.W."/>
        </authorList>
    </citation>
    <scope>NUCLEOTIDE SEQUENCE [LARGE SCALE GENOMIC DNA]</scope>
    <source>
        <strain evidence="3 4">B Ar 00.02</strain>
    </source>
</reference>
<keyword evidence="1" id="KW-0472">Membrane</keyword>
<feature type="transmembrane region" description="Helical" evidence="1">
    <location>
        <begin position="48"/>
        <end position="69"/>
    </location>
</feature>
<keyword evidence="1" id="KW-0812">Transmembrane</keyword>
<accession>A0A1R4GVE0</accession>
<keyword evidence="1" id="KW-1133">Transmembrane helix</keyword>
<feature type="transmembrane region" description="Helical" evidence="1">
    <location>
        <begin position="114"/>
        <end position="133"/>
    </location>
</feature>
<evidence type="ECO:0000256" key="1">
    <source>
        <dbReference type="SAM" id="Phobius"/>
    </source>
</evidence>
<dbReference type="InterPro" id="IPR036938">
    <property type="entry name" value="PAP2/HPO_sf"/>
</dbReference>
<dbReference type="AlphaFoldDB" id="A0A1R4GVE0"/>
<evidence type="ECO:0000259" key="2">
    <source>
        <dbReference type="SMART" id="SM00014"/>
    </source>
</evidence>
<sequence length="279" mass="28953">MLLVAGLFSVAYGAFVLTATGQQADDDALRGATAFLDSDTARAAALSFLNQLPLISGIVALVALLAAAILRRDLQAPIVAALSFGAAVGSTQVLKHLVLVRPNLGISEATGNSFPSGHTTVATSALIAVFLVTSPRWRPLIATCGGLYAAVTGISTFALGWHRPSDVVAAYLVAGFWGLLAGLIILRRQPGWNRWKGPDSSWSSSGIWPTLLWFPGILGFLGSAAVYLFVTHLGPTAGTSARSWFLVAGALLIIGAAGSLFGLLCGVFSHQTRGRAPLS</sequence>
<feature type="transmembrane region" description="Helical" evidence="1">
    <location>
        <begin position="76"/>
        <end position="94"/>
    </location>
</feature>
<dbReference type="SUPFAM" id="SSF48317">
    <property type="entry name" value="Acid phosphatase/Vanadium-dependent haloperoxidase"/>
    <property type="match status" value="1"/>
</dbReference>
<organism evidence="3 4">
    <name type="scientific">Arthrobacter rhombi</name>
    <dbReference type="NCBI Taxonomy" id="71253"/>
    <lineage>
        <taxon>Bacteria</taxon>
        <taxon>Bacillati</taxon>
        <taxon>Actinomycetota</taxon>
        <taxon>Actinomycetes</taxon>
        <taxon>Micrococcales</taxon>
        <taxon>Micrococcaceae</taxon>
        <taxon>Arthrobacter</taxon>
    </lineage>
</organism>
<feature type="domain" description="Phosphatidic acid phosphatase type 2/haloperoxidase" evidence="2">
    <location>
        <begin position="76"/>
        <end position="182"/>
    </location>
</feature>
<name>A0A1R4GVE0_9MICC</name>
<gene>
    <name evidence="3" type="ORF">FM101_14315</name>
</gene>
<feature type="transmembrane region" description="Helical" evidence="1">
    <location>
        <begin position="242"/>
        <end position="268"/>
    </location>
</feature>
<dbReference type="Pfam" id="PF01569">
    <property type="entry name" value="PAP2"/>
    <property type="match status" value="1"/>
</dbReference>
<dbReference type="EMBL" id="FUHW01000048">
    <property type="protein sequence ID" value="SJM72081.1"/>
    <property type="molecule type" value="Genomic_DNA"/>
</dbReference>
<protein>
    <submittedName>
        <fullName evidence="3">Phosphoesterase, PA-phosphatase related</fullName>
    </submittedName>
</protein>
<evidence type="ECO:0000313" key="4">
    <source>
        <dbReference type="Proteomes" id="UP000195913"/>
    </source>
</evidence>
<feature type="transmembrane region" description="Helical" evidence="1">
    <location>
        <begin position="207"/>
        <end position="230"/>
    </location>
</feature>
<proteinExistence type="predicted"/>
<dbReference type="SMART" id="SM00014">
    <property type="entry name" value="acidPPc"/>
    <property type="match status" value="1"/>
</dbReference>
<feature type="transmembrane region" description="Helical" evidence="1">
    <location>
        <begin position="140"/>
        <end position="161"/>
    </location>
</feature>
<evidence type="ECO:0000313" key="3">
    <source>
        <dbReference type="EMBL" id="SJM72081.1"/>
    </source>
</evidence>
<dbReference type="Proteomes" id="UP000195913">
    <property type="component" value="Unassembled WGS sequence"/>
</dbReference>
<dbReference type="InterPro" id="IPR000326">
    <property type="entry name" value="PAP2/HPO"/>
</dbReference>
<dbReference type="Gene3D" id="1.20.144.10">
    <property type="entry name" value="Phosphatidic acid phosphatase type 2/haloperoxidase"/>
    <property type="match status" value="1"/>
</dbReference>
<feature type="transmembrane region" description="Helical" evidence="1">
    <location>
        <begin position="167"/>
        <end position="186"/>
    </location>
</feature>
<keyword evidence="4" id="KW-1185">Reference proteome</keyword>